<evidence type="ECO:0000256" key="4">
    <source>
        <dbReference type="ARBA" id="ARBA00022960"/>
    </source>
</evidence>
<dbReference type="GO" id="GO:0008360">
    <property type="term" value="P:regulation of cell shape"/>
    <property type="evidence" value="ECO:0007669"/>
    <property type="project" value="UniProtKB-KW"/>
</dbReference>
<keyword evidence="5" id="KW-0573">Peptidoglycan synthesis</keyword>
<evidence type="ECO:0000256" key="3">
    <source>
        <dbReference type="ARBA" id="ARBA00022692"/>
    </source>
</evidence>
<evidence type="ECO:0000256" key="7">
    <source>
        <dbReference type="ARBA" id="ARBA00023136"/>
    </source>
</evidence>
<name>A0A4U7JHW7_9FIRM</name>
<sequence length="431" mass="49468">MLKNMLKNILKNQYFYSVSSKVIIAALGVLNMVFINRLLGPTLRGEYAYILNIVNLVMMFLNLGIYQSYPFFKRKDIPLIQTKYINNVFFQLIVYLIVSFVLCILFKEKQQLIIIFTLIPFMVINKQVNFIVMVEDINLRNRINIYIELVYSLGLFIVFCTGWQNIYMILSLIYLKSALQVIFVLILFNIKINLRLIDLKLLGQSIGVGFFSMLSLLMITLNYKVDILILKLFTDYKQIGLYSVGAVLAEQGWLISDAFKEVLFSKNARNDDIEDICMCIKINVVLTVLMFIGIALFGKPMLLILFGKEFVEAYSVTIVLFSGILGMVLFKMVYPLFIATGRQKISLAVLSASTITNVIFNFILVPHFGILGSAASSVISYNTCGLLFMGIFCKKYNLNLIDTILPSIQDLRYVKQKTLTKFRKNQQEYNY</sequence>
<keyword evidence="9" id="KW-1185">Reference proteome</keyword>
<dbReference type="PANTHER" id="PTHR43424">
    <property type="entry name" value="LOCUS PUTATIVE PROTEIN 1-RELATED"/>
    <property type="match status" value="1"/>
</dbReference>
<keyword evidence="3" id="KW-0812">Transmembrane</keyword>
<evidence type="ECO:0000256" key="1">
    <source>
        <dbReference type="ARBA" id="ARBA00004651"/>
    </source>
</evidence>
<dbReference type="AlphaFoldDB" id="A0A4U7JHW7"/>
<evidence type="ECO:0000313" key="9">
    <source>
        <dbReference type="Proteomes" id="UP000306409"/>
    </source>
</evidence>
<keyword evidence="4" id="KW-0133">Cell shape</keyword>
<evidence type="ECO:0000256" key="6">
    <source>
        <dbReference type="ARBA" id="ARBA00022989"/>
    </source>
</evidence>
<evidence type="ECO:0000256" key="2">
    <source>
        <dbReference type="ARBA" id="ARBA00022475"/>
    </source>
</evidence>
<evidence type="ECO:0000313" key="8">
    <source>
        <dbReference type="EMBL" id="QNU66623.1"/>
    </source>
</evidence>
<dbReference type="Pfam" id="PF01943">
    <property type="entry name" value="Polysacc_synt"/>
    <property type="match status" value="1"/>
</dbReference>
<dbReference type="GO" id="GO:0009252">
    <property type="term" value="P:peptidoglycan biosynthetic process"/>
    <property type="evidence" value="ECO:0007669"/>
    <property type="project" value="UniProtKB-KW"/>
</dbReference>
<dbReference type="InterPro" id="IPR002797">
    <property type="entry name" value="Polysacc_synth"/>
</dbReference>
<proteinExistence type="predicted"/>
<evidence type="ECO:0000256" key="5">
    <source>
        <dbReference type="ARBA" id="ARBA00022984"/>
    </source>
</evidence>
<keyword evidence="2" id="KW-1003">Cell membrane</keyword>
<dbReference type="Proteomes" id="UP000306409">
    <property type="component" value="Chromosome"/>
</dbReference>
<gene>
    <name evidence="8" type="ORF">EHE19_017515</name>
</gene>
<reference evidence="8 9" key="1">
    <citation type="submission" date="2020-09" db="EMBL/GenBank/DDBJ databases">
        <title>Characterization and genome sequencing of Ruminiclostridium sp. nov. MA18.</title>
        <authorList>
            <person name="Rettenmaier R."/>
            <person name="Kowollik M.-L."/>
            <person name="Liebl W."/>
            <person name="Zverlov V."/>
        </authorList>
    </citation>
    <scope>NUCLEOTIDE SEQUENCE [LARGE SCALE GENOMIC DNA]</scope>
    <source>
        <strain evidence="8 9">MA18</strain>
    </source>
</reference>
<comment type="subcellular location">
    <subcellularLocation>
        <location evidence="1">Cell membrane</location>
        <topology evidence="1">Multi-pass membrane protein</topology>
    </subcellularLocation>
</comment>
<organism evidence="8 9">
    <name type="scientific">Ruminiclostridium herbifermentans</name>
    <dbReference type="NCBI Taxonomy" id="2488810"/>
    <lineage>
        <taxon>Bacteria</taxon>
        <taxon>Bacillati</taxon>
        <taxon>Bacillota</taxon>
        <taxon>Clostridia</taxon>
        <taxon>Eubacteriales</taxon>
        <taxon>Oscillospiraceae</taxon>
        <taxon>Ruminiclostridium</taxon>
    </lineage>
</organism>
<dbReference type="GO" id="GO:0005886">
    <property type="term" value="C:plasma membrane"/>
    <property type="evidence" value="ECO:0007669"/>
    <property type="project" value="UniProtKB-SubCell"/>
</dbReference>
<keyword evidence="7" id="KW-0472">Membrane</keyword>
<keyword evidence="6" id="KW-1133">Transmembrane helix</keyword>
<protein>
    <submittedName>
        <fullName evidence="8">Polysaccharide biosynthesis C-terminal domain-containing protein</fullName>
    </submittedName>
</protein>
<dbReference type="Pfam" id="PF03023">
    <property type="entry name" value="MurJ"/>
    <property type="match status" value="1"/>
</dbReference>
<accession>A0A4U7JHW7</accession>
<dbReference type="InterPro" id="IPR052556">
    <property type="entry name" value="PolySynth_Transporter"/>
</dbReference>
<dbReference type="InterPro" id="IPR004268">
    <property type="entry name" value="MurJ"/>
</dbReference>
<dbReference type="RefSeq" id="WP_137697390.1">
    <property type="nucleotide sequence ID" value="NZ_CP061336.1"/>
</dbReference>
<dbReference type="EMBL" id="CP061336">
    <property type="protein sequence ID" value="QNU66623.1"/>
    <property type="molecule type" value="Genomic_DNA"/>
</dbReference>
<dbReference type="PANTHER" id="PTHR43424:SF1">
    <property type="entry name" value="LOCUS PUTATIVE PROTEIN 1-RELATED"/>
    <property type="match status" value="1"/>
</dbReference>
<dbReference type="KEGG" id="rher:EHE19_017515"/>
<dbReference type="OrthoDB" id="3249502at2"/>